<evidence type="ECO:0000256" key="3">
    <source>
        <dbReference type="ARBA" id="ARBA00020181"/>
    </source>
</evidence>
<dbReference type="CDD" id="cd06084">
    <property type="entry name" value="KOW_Spt5_4"/>
    <property type="match status" value="1"/>
</dbReference>
<keyword evidence="4" id="KW-0507">mRNA processing</keyword>
<dbReference type="InterPro" id="IPR005100">
    <property type="entry name" value="NGN-domain"/>
</dbReference>
<reference evidence="13 14" key="1">
    <citation type="submission" date="2013-03" db="EMBL/GenBank/DDBJ databases">
        <title>The Genome Sequence of Capronia coronata CBS 617.96.</title>
        <authorList>
            <consortium name="The Broad Institute Genomics Platform"/>
            <person name="Cuomo C."/>
            <person name="de Hoog S."/>
            <person name="Gorbushina A."/>
            <person name="Walker B."/>
            <person name="Young S.K."/>
            <person name="Zeng Q."/>
            <person name="Gargeya S."/>
            <person name="Fitzgerald M."/>
            <person name="Haas B."/>
            <person name="Abouelleil A."/>
            <person name="Allen A.W."/>
            <person name="Alvarado L."/>
            <person name="Arachchi H.M."/>
            <person name="Berlin A.M."/>
            <person name="Chapman S.B."/>
            <person name="Gainer-Dewar J."/>
            <person name="Goldberg J."/>
            <person name="Griggs A."/>
            <person name="Gujja S."/>
            <person name="Hansen M."/>
            <person name="Howarth C."/>
            <person name="Imamovic A."/>
            <person name="Ireland A."/>
            <person name="Larimer J."/>
            <person name="McCowan C."/>
            <person name="Murphy C."/>
            <person name="Pearson M."/>
            <person name="Poon T.W."/>
            <person name="Priest M."/>
            <person name="Roberts A."/>
            <person name="Saif S."/>
            <person name="Shea T."/>
            <person name="Sisk P."/>
            <person name="Sykes S."/>
            <person name="Wortman J."/>
            <person name="Nusbaum C."/>
            <person name="Birren B."/>
        </authorList>
    </citation>
    <scope>NUCLEOTIDE SEQUENCE [LARGE SCALE GENOMIC DNA]</scope>
    <source>
        <strain evidence="13 14">CBS 617.96</strain>
    </source>
</reference>
<comment type="caution">
    <text evidence="13">The sequence shown here is derived from an EMBL/GenBank/DDBJ whole genome shotgun (WGS) entry which is preliminary data.</text>
</comment>
<dbReference type="PANTHER" id="PTHR11125">
    <property type="entry name" value="SUPPRESSOR OF TY 5"/>
    <property type="match status" value="1"/>
</dbReference>
<dbReference type="GO" id="GO:0006357">
    <property type="term" value="P:regulation of transcription by RNA polymerase II"/>
    <property type="evidence" value="ECO:0007669"/>
    <property type="project" value="InterPro"/>
</dbReference>
<dbReference type="GO" id="GO:0032044">
    <property type="term" value="C:DSIF complex"/>
    <property type="evidence" value="ECO:0007669"/>
    <property type="project" value="TreeGrafter"/>
</dbReference>
<dbReference type="GO" id="GO:0032784">
    <property type="term" value="P:regulation of DNA-templated transcription elongation"/>
    <property type="evidence" value="ECO:0007669"/>
    <property type="project" value="InterPro"/>
</dbReference>
<name>W9ZNB3_9EURO</name>
<evidence type="ECO:0000256" key="5">
    <source>
        <dbReference type="ARBA" id="ARBA00023163"/>
    </source>
</evidence>
<comment type="subcellular location">
    <subcellularLocation>
        <location evidence="1 9">Nucleus</location>
    </subcellularLocation>
</comment>
<feature type="domain" description="KOW" evidence="11">
    <location>
        <begin position="340"/>
        <end position="367"/>
    </location>
</feature>
<dbReference type="InterPro" id="IPR041975">
    <property type="entry name" value="KOW_Spt5_2"/>
</dbReference>
<feature type="domain" description="Spt5 C-terminal" evidence="12">
    <location>
        <begin position="872"/>
        <end position="1029"/>
    </location>
</feature>
<dbReference type="InterPro" id="IPR005824">
    <property type="entry name" value="KOW"/>
</dbReference>
<feature type="region of interest" description="Disordered" evidence="10">
    <location>
        <begin position="966"/>
        <end position="1096"/>
    </location>
</feature>
<dbReference type="InterPro" id="IPR039659">
    <property type="entry name" value="SPT5"/>
</dbReference>
<dbReference type="Pfam" id="PF03439">
    <property type="entry name" value="Spt5-NGN"/>
    <property type="match status" value="1"/>
</dbReference>
<evidence type="ECO:0000256" key="9">
    <source>
        <dbReference type="PIRNR" id="PIRNR036945"/>
    </source>
</evidence>
<dbReference type="CDD" id="cd06082">
    <property type="entry name" value="KOW_Spt5_2"/>
    <property type="match status" value="1"/>
</dbReference>
<dbReference type="HOGENOM" id="CLU_003537_1_1_1"/>
<dbReference type="GO" id="GO:0006368">
    <property type="term" value="P:transcription elongation by RNA polymerase II"/>
    <property type="evidence" value="ECO:0007669"/>
    <property type="project" value="TreeGrafter"/>
</dbReference>
<feature type="compositionally biased region" description="Gly residues" evidence="10">
    <location>
        <begin position="913"/>
        <end position="925"/>
    </location>
</feature>
<evidence type="ECO:0000256" key="7">
    <source>
        <dbReference type="ARBA" id="ARBA00024691"/>
    </source>
</evidence>
<comment type="function">
    <text evidence="7 9">The SPT4-SPT5 complex mediates both activation and inhibition of transcription elongation, and plays a role in pre-mRNA processing. This complex seems to be important for the stability of the RNA polymerase II elongation machinery on the chromatin template but not for the inherent ability of this machinery to translocate down the gene.</text>
</comment>
<dbReference type="Pfam" id="PF11942">
    <property type="entry name" value="Spt5_N"/>
    <property type="match status" value="1"/>
</dbReference>
<dbReference type="InterPro" id="IPR014722">
    <property type="entry name" value="Rib_uL2_dom2"/>
</dbReference>
<feature type="region of interest" description="Disordered" evidence="10">
    <location>
        <begin position="840"/>
        <end position="862"/>
    </location>
</feature>
<dbReference type="InterPro" id="IPR017071">
    <property type="entry name" value="TF_Spt5_eukaryote"/>
</dbReference>
<dbReference type="Gene3D" id="2.30.30.30">
    <property type="match status" value="3"/>
</dbReference>
<dbReference type="Pfam" id="PF23290">
    <property type="entry name" value="KOW5_SPT5"/>
    <property type="match status" value="1"/>
</dbReference>
<dbReference type="Pfam" id="PF12815">
    <property type="entry name" value="CTD"/>
    <property type="match status" value="1"/>
</dbReference>
<evidence type="ECO:0000256" key="1">
    <source>
        <dbReference type="ARBA" id="ARBA00004123"/>
    </source>
</evidence>
<dbReference type="InterPro" id="IPR036735">
    <property type="entry name" value="NGN_dom_sf"/>
</dbReference>
<dbReference type="GeneID" id="19155992"/>
<dbReference type="SMART" id="SM01104">
    <property type="entry name" value="CTD"/>
    <property type="match status" value="1"/>
</dbReference>
<evidence type="ECO:0000256" key="2">
    <source>
        <dbReference type="ARBA" id="ARBA00006956"/>
    </source>
</evidence>
<dbReference type="EMBL" id="AMWN01000001">
    <property type="protein sequence ID" value="EXJ95964.1"/>
    <property type="molecule type" value="Genomic_DNA"/>
</dbReference>
<dbReference type="InterPro" id="IPR008991">
    <property type="entry name" value="Translation_prot_SH3-like_sf"/>
</dbReference>
<feature type="compositionally biased region" description="Basic and acidic residues" evidence="10">
    <location>
        <begin position="189"/>
        <end position="200"/>
    </location>
</feature>
<comment type="subunit">
    <text evidence="8">Component of the SPT4-SPT5 complex. Interacts with RNA polymerase II.</text>
</comment>
<dbReference type="CDD" id="cd09888">
    <property type="entry name" value="NGN_Euk"/>
    <property type="match status" value="1"/>
</dbReference>
<dbReference type="InterPro" id="IPR057936">
    <property type="entry name" value="KOWx_Spt5"/>
</dbReference>
<feature type="domain" description="KOW" evidence="11">
    <location>
        <begin position="506"/>
        <end position="533"/>
    </location>
</feature>
<feature type="compositionally biased region" description="Low complexity" evidence="10">
    <location>
        <begin position="1061"/>
        <end position="1076"/>
    </location>
</feature>
<dbReference type="InterPro" id="IPR041978">
    <property type="entry name" value="KOW_Spt5_5"/>
</dbReference>
<feature type="domain" description="KOW" evidence="11">
    <location>
        <begin position="682"/>
        <end position="707"/>
    </location>
</feature>
<feature type="compositionally biased region" description="Polar residues" evidence="10">
    <location>
        <begin position="926"/>
        <end position="935"/>
    </location>
</feature>
<dbReference type="CDD" id="cd06081">
    <property type="entry name" value="KOW_Spt5_1"/>
    <property type="match status" value="1"/>
</dbReference>
<feature type="region of interest" description="Disordered" evidence="10">
    <location>
        <begin position="386"/>
        <end position="415"/>
    </location>
</feature>
<dbReference type="InterPro" id="IPR024945">
    <property type="entry name" value="Spt5_C_dom"/>
</dbReference>
<protein>
    <recommendedName>
        <fullName evidence="3 9">Transcription elongation factor SPT5</fullName>
    </recommendedName>
</protein>
<dbReference type="STRING" id="1182541.W9ZNB3"/>
<dbReference type="Proteomes" id="UP000019484">
    <property type="component" value="Unassembled WGS sequence"/>
</dbReference>
<feature type="domain" description="KOW" evidence="11">
    <location>
        <begin position="559"/>
        <end position="587"/>
    </location>
</feature>
<dbReference type="PANTHER" id="PTHR11125:SF7">
    <property type="entry name" value="TRANSCRIPTION ELONGATION FACTOR SPT5"/>
    <property type="match status" value="1"/>
</dbReference>
<evidence type="ECO:0000259" key="11">
    <source>
        <dbReference type="SMART" id="SM00739"/>
    </source>
</evidence>
<dbReference type="Gene3D" id="3.30.70.940">
    <property type="entry name" value="NusG, N-terminal domain"/>
    <property type="match status" value="1"/>
</dbReference>
<dbReference type="CDD" id="cd06085">
    <property type="entry name" value="KOW_Spt5_5"/>
    <property type="match status" value="1"/>
</dbReference>
<evidence type="ECO:0000313" key="14">
    <source>
        <dbReference type="Proteomes" id="UP000019484"/>
    </source>
</evidence>
<keyword evidence="5 9" id="KW-0804">Transcription</keyword>
<dbReference type="InterPro" id="IPR041977">
    <property type="entry name" value="KOW_Spt5_4"/>
</dbReference>
<dbReference type="Pfam" id="PF23291">
    <property type="entry name" value="KOW4_SPT5"/>
    <property type="match status" value="1"/>
</dbReference>
<evidence type="ECO:0000256" key="10">
    <source>
        <dbReference type="SAM" id="MobiDB-lite"/>
    </source>
</evidence>
<keyword evidence="6 9" id="KW-0539">Nucleus</keyword>
<dbReference type="eggNOG" id="KOG1999">
    <property type="taxonomic scope" value="Eukaryota"/>
</dbReference>
<dbReference type="FunFam" id="3.30.70.940:FF:000005">
    <property type="entry name" value="Transcription elongation factor SPT5"/>
    <property type="match status" value="1"/>
</dbReference>
<evidence type="ECO:0000256" key="6">
    <source>
        <dbReference type="ARBA" id="ARBA00023242"/>
    </source>
</evidence>
<dbReference type="InterPro" id="IPR041976">
    <property type="entry name" value="KOW_Spt5_3"/>
</dbReference>
<dbReference type="Pfam" id="PF23284">
    <property type="entry name" value="KOW2_Spt5"/>
    <property type="match status" value="1"/>
</dbReference>
<organism evidence="13 14">
    <name type="scientific">Capronia coronata CBS 617.96</name>
    <dbReference type="NCBI Taxonomy" id="1182541"/>
    <lineage>
        <taxon>Eukaryota</taxon>
        <taxon>Fungi</taxon>
        <taxon>Dikarya</taxon>
        <taxon>Ascomycota</taxon>
        <taxon>Pezizomycotina</taxon>
        <taxon>Eurotiomycetes</taxon>
        <taxon>Chaetothyriomycetidae</taxon>
        <taxon>Chaetothyriales</taxon>
        <taxon>Herpotrichiellaceae</taxon>
        <taxon>Capronia</taxon>
    </lineage>
</organism>
<keyword evidence="14" id="KW-1185">Reference proteome</keyword>
<dbReference type="InterPro" id="IPR039385">
    <property type="entry name" value="NGN_Euk"/>
</dbReference>
<comment type="similarity">
    <text evidence="2 9">Belongs to the SPT5 family.</text>
</comment>
<dbReference type="CDD" id="cd06083">
    <property type="entry name" value="KOW_Spt5_3"/>
    <property type="match status" value="1"/>
</dbReference>
<dbReference type="GO" id="GO:0006397">
    <property type="term" value="P:mRNA processing"/>
    <property type="evidence" value="ECO:0007669"/>
    <property type="project" value="UniProtKB-KW"/>
</dbReference>
<dbReference type="AlphaFoldDB" id="W9ZNB3"/>
<gene>
    <name evidence="13" type="ORF">A1O1_01089</name>
</gene>
<sequence>MAAPGQSWLTQDFGGDDEESDNDFNPGLEMGSDAEADDDDDQKPRVSAQRSGSASEDEPAADSKTNGKKSVSPVKEEREVAADEDEAEGEDDAKEEDNGEDDEGEGEDLNGNEDDEEDEDEEEDDEEDEDAVTSRPRKRRRRGLNQFFEEEAEVDEDDDELEAEEDDLGPEFIQDTHPDDDLPPEADQDDRRHRELDRQRQLQQSLDAEQEAAKFRERYGRRTTTALSNSSFVPQNLLMPDVNDPSIWGVRCKAGKEREIINKLMKKFIESQGSRNPMRICSAFERGDGPMAGYIFVEARRKVDVDDALTNVADVYPRSKMNLVPVKEMPDLLRVTKNRELEVGGYVRIKRGLYQGDLGMIESVETNGLEVTVRLVPRLTYGMDEDQARPGAADAKRKRPNNFGPVNSFANRPPQRLFNENEARKRHDRFLQQNRGLTGRSWSYKGDLYEDGFLIKDFKLQHLITENVNPRLDEITKLTRTAADGSELLDLESLAHSLRNTTAEGNYVPGDEVEVYEGEQKGIVGRTEAVTGNIVSIMVTEGELTGQLVEVPVKGLRKRFREGDNVEIIGGSKYRDEVGMVLRIKDDKVTVLTNNSNEEITVFSKDLREATGAGGAGAGASKFDVQELVQIDPTTAGCVIRADRESVRILDQNGSVTTRIPSQVQKIEARRNAVATDKNGSEIRVGDVVRESGGENKSGTILHIHRGFVFAHNKLGIENSGIWVARCTNVITTAAKGGRITAPSTDLSKMNPALQMKRPDMSMAPPQRPGRDPLQGKFVHINKGTYKGHRAIVKDTTAGEARLELQTKHKTINISKFDLSVVDTNTQNKTRYEDWIRNRGGPSAMRAGPGFSGSRVPDSGFGGRTPMGVMDGGRTPAWGTASRTPAWGGPGSSALESGRTPAWKGPSGSQTSYGGGGMTSYGGPGNHSTSGSRTPAWNAGAKTPYGADHGFSSSGNSGFDAFAAGSRTPAYTSSSRTPAWGGPGNAASAPTPAARPYDAPTPGISAPTPSASGRYDDDAYTPYLGAPTPGAGPQDAPTPAPGFAKNANKEPLKNNRLGFDAPTPAASAPTPYASGAFDAPTPAAGGPRYADDDDED</sequence>
<dbReference type="PIRSF" id="PIRSF036945">
    <property type="entry name" value="Spt5"/>
    <property type="match status" value="1"/>
</dbReference>
<feature type="domain" description="KOW" evidence="11">
    <location>
        <begin position="772"/>
        <end position="799"/>
    </location>
</feature>
<dbReference type="OrthoDB" id="28901at2759"/>
<dbReference type="RefSeq" id="XP_007720193.1">
    <property type="nucleotide sequence ID" value="XM_007722003.1"/>
</dbReference>
<accession>W9ZNB3</accession>
<feature type="region of interest" description="Disordered" evidence="10">
    <location>
        <begin position="883"/>
        <end position="941"/>
    </location>
</feature>
<dbReference type="InterPro" id="IPR041973">
    <property type="entry name" value="KOW_Spt5_1"/>
</dbReference>
<evidence type="ECO:0000256" key="8">
    <source>
        <dbReference type="ARBA" id="ARBA00025870"/>
    </source>
</evidence>
<evidence type="ECO:0000259" key="12">
    <source>
        <dbReference type="SMART" id="SM01104"/>
    </source>
</evidence>
<dbReference type="Pfam" id="PF23042">
    <property type="entry name" value="KOW1_SPT5"/>
    <property type="match status" value="1"/>
</dbReference>
<feature type="region of interest" description="Disordered" evidence="10">
    <location>
        <begin position="1"/>
        <end position="208"/>
    </location>
</feature>
<dbReference type="FunFam" id="2.30.30.30:FF:000029">
    <property type="entry name" value="Transcription elongation factor SPT5"/>
    <property type="match status" value="1"/>
</dbReference>
<dbReference type="SUPFAM" id="SSF50104">
    <property type="entry name" value="Translation proteins SH3-like domain"/>
    <property type="match status" value="1"/>
</dbReference>
<feature type="compositionally biased region" description="Acidic residues" evidence="10">
    <location>
        <begin position="32"/>
        <end position="41"/>
    </location>
</feature>
<feature type="compositionally biased region" description="Acidic residues" evidence="10">
    <location>
        <begin position="148"/>
        <end position="169"/>
    </location>
</feature>
<dbReference type="Pfam" id="PF23037">
    <property type="entry name" value="KOWx_SPT5"/>
    <property type="match status" value="1"/>
</dbReference>
<evidence type="ECO:0000256" key="4">
    <source>
        <dbReference type="ARBA" id="ARBA00022664"/>
    </source>
</evidence>
<feature type="compositionally biased region" description="Acidic residues" evidence="10">
    <location>
        <begin position="82"/>
        <end position="131"/>
    </location>
</feature>
<dbReference type="SMART" id="SM00739">
    <property type="entry name" value="KOW"/>
    <property type="match status" value="5"/>
</dbReference>
<evidence type="ECO:0000313" key="13">
    <source>
        <dbReference type="EMBL" id="EXJ95964.1"/>
    </source>
</evidence>
<dbReference type="InterPro" id="IPR022581">
    <property type="entry name" value="Spt5_N"/>
</dbReference>
<proteinExistence type="inferred from homology"/>
<dbReference type="GO" id="GO:0003729">
    <property type="term" value="F:mRNA binding"/>
    <property type="evidence" value="ECO:0007669"/>
    <property type="project" value="TreeGrafter"/>
</dbReference>